<dbReference type="EMBL" id="VFOU01000001">
    <property type="protein sequence ID" value="TQL73598.1"/>
    <property type="molecule type" value="Genomic_DNA"/>
</dbReference>
<dbReference type="InterPro" id="IPR052552">
    <property type="entry name" value="YeaO-like"/>
</dbReference>
<evidence type="ECO:0000313" key="2">
    <source>
        <dbReference type="Proteomes" id="UP000319746"/>
    </source>
</evidence>
<dbReference type="OrthoDB" id="9790745at2"/>
<sequence length="122" mass="14602">MSSRKIVIKRIYDDADDSDGLRVLVDRIWPRGVSKEQAQLDHWLRNIAPSRDLRRWWDHDPNRLDEFAERYEQELSDEDHEDAVDEIIQLIHDNERVTLLYAAKDKAINHASILQDYLRRHS</sequence>
<proteinExistence type="predicted"/>
<accession>A0A543ALZ5</accession>
<dbReference type="Proteomes" id="UP000319746">
    <property type="component" value="Unassembled WGS sequence"/>
</dbReference>
<gene>
    <name evidence="1" type="ORF">FB556_0038</name>
</gene>
<dbReference type="PANTHER" id="PTHR36849:SF1">
    <property type="entry name" value="CYTOPLASMIC PROTEIN"/>
    <property type="match status" value="1"/>
</dbReference>
<reference evidence="1 2" key="1">
    <citation type="submission" date="2019-06" db="EMBL/GenBank/DDBJ databases">
        <title>Sequencing the genomes of 1000 actinobacteria strains.</title>
        <authorList>
            <person name="Klenk H.-P."/>
        </authorList>
    </citation>
    <scope>NUCLEOTIDE SEQUENCE [LARGE SCALE GENOMIC DNA]</scope>
    <source>
        <strain evidence="1 2">DSM 24083</strain>
    </source>
</reference>
<keyword evidence="2" id="KW-1185">Reference proteome</keyword>
<protein>
    <submittedName>
        <fullName evidence="1">Uncharacterized protein YeaO (DUF488 family)</fullName>
    </submittedName>
</protein>
<dbReference type="PANTHER" id="PTHR36849">
    <property type="entry name" value="CYTOPLASMIC PROTEIN-RELATED"/>
    <property type="match status" value="1"/>
</dbReference>
<comment type="caution">
    <text evidence="1">The sequence shown here is derived from an EMBL/GenBank/DDBJ whole genome shotgun (WGS) entry which is preliminary data.</text>
</comment>
<organism evidence="1 2">
    <name type="scientific">Enteractinococcus coprophilus</name>
    <dbReference type="NCBI Taxonomy" id="1027633"/>
    <lineage>
        <taxon>Bacteria</taxon>
        <taxon>Bacillati</taxon>
        <taxon>Actinomycetota</taxon>
        <taxon>Actinomycetes</taxon>
        <taxon>Micrococcales</taxon>
        <taxon>Micrococcaceae</taxon>
    </lineage>
</organism>
<dbReference type="Pfam" id="PF22752">
    <property type="entry name" value="DUF488-N3i"/>
    <property type="match status" value="1"/>
</dbReference>
<evidence type="ECO:0000313" key="1">
    <source>
        <dbReference type="EMBL" id="TQL73598.1"/>
    </source>
</evidence>
<name>A0A543ALZ5_9MICC</name>
<dbReference type="RefSeq" id="WP_141863650.1">
    <property type="nucleotide sequence ID" value="NZ_BAABAN010000017.1"/>
</dbReference>
<dbReference type="AlphaFoldDB" id="A0A543ALZ5"/>